<organism evidence="2 3">
    <name type="scientific">Rhizobium halophytocola</name>
    <dbReference type="NCBI Taxonomy" id="735519"/>
    <lineage>
        <taxon>Bacteria</taxon>
        <taxon>Pseudomonadati</taxon>
        <taxon>Pseudomonadota</taxon>
        <taxon>Alphaproteobacteria</taxon>
        <taxon>Hyphomicrobiales</taxon>
        <taxon>Rhizobiaceae</taxon>
        <taxon>Rhizobium/Agrobacterium group</taxon>
        <taxon>Rhizobium</taxon>
    </lineage>
</organism>
<feature type="non-terminal residue" evidence="2">
    <location>
        <position position="1"/>
    </location>
</feature>
<evidence type="ECO:0000313" key="2">
    <source>
        <dbReference type="EMBL" id="MBP1850912.1"/>
    </source>
</evidence>
<sequence>RFGFRDAAFQGQDHSTRRCRMTAPGPLRSLAVECNGAAARGERGTAADRRGAGVAYPPLPCRASPPQGGRSAGGGRSIRLSRRCIPGAGPIHSKMPHDGFRAKVVIGSRMQRRSFARGEGDCGRPTAAGVAYPPLPCRASPPQGGRSAGGGRSIRLSRCCVPGAGPFNSKMPHDGSRAVAVIGIRVQRRSFARGEGDCGRPTGRGCRLPPSALPGISPSRGGDRLGAAARSGFRDAAFQGQDHSTRRCRMTAPGPLRSLRRKSQLSYRELKLRQLAPRYRSRRNFADILAPIRCWNGAARGSGPIKKADAPLSASSHCPFEKSSADPGRAEGVSASVTDLWTAGICCSG</sequence>
<dbReference type="Proteomes" id="UP000759443">
    <property type="component" value="Unassembled WGS sequence"/>
</dbReference>
<gene>
    <name evidence="2" type="ORF">J2Z17_002349</name>
</gene>
<reference evidence="2 3" key="1">
    <citation type="submission" date="2021-03" db="EMBL/GenBank/DDBJ databases">
        <title>Genomic Encyclopedia of Type Strains, Phase IV (KMG-IV): sequencing the most valuable type-strain genomes for metagenomic binning, comparative biology and taxonomic classification.</title>
        <authorList>
            <person name="Goeker M."/>
        </authorList>
    </citation>
    <scope>NUCLEOTIDE SEQUENCE [LARGE SCALE GENOMIC DNA]</scope>
    <source>
        <strain evidence="2 3">DSM 21600</strain>
    </source>
</reference>
<comment type="caution">
    <text evidence="2">The sequence shown here is derived from an EMBL/GenBank/DDBJ whole genome shotgun (WGS) entry which is preliminary data.</text>
</comment>
<keyword evidence="3" id="KW-1185">Reference proteome</keyword>
<proteinExistence type="predicted"/>
<protein>
    <submittedName>
        <fullName evidence="2">Uncharacterized protein</fullName>
    </submittedName>
</protein>
<feature type="region of interest" description="Disordered" evidence="1">
    <location>
        <begin position="40"/>
        <end position="77"/>
    </location>
</feature>
<feature type="region of interest" description="Disordered" evidence="1">
    <location>
        <begin position="193"/>
        <end position="220"/>
    </location>
</feature>
<evidence type="ECO:0000256" key="1">
    <source>
        <dbReference type="SAM" id="MobiDB-lite"/>
    </source>
</evidence>
<name>A0ABS4DZ03_9HYPH</name>
<dbReference type="EMBL" id="JAGGJU010000005">
    <property type="protein sequence ID" value="MBP1850912.1"/>
    <property type="molecule type" value="Genomic_DNA"/>
</dbReference>
<evidence type="ECO:0000313" key="3">
    <source>
        <dbReference type="Proteomes" id="UP000759443"/>
    </source>
</evidence>
<feature type="compositionally biased region" description="Basic and acidic residues" evidence="1">
    <location>
        <begin position="40"/>
        <end position="51"/>
    </location>
</feature>
<accession>A0ABS4DZ03</accession>